<evidence type="ECO:0000256" key="2">
    <source>
        <dbReference type="SAM" id="MobiDB-lite"/>
    </source>
</evidence>
<dbReference type="AlphaFoldDB" id="A0A1B6BXH7"/>
<feature type="compositionally biased region" description="Basic and acidic residues" evidence="2">
    <location>
        <begin position="365"/>
        <end position="387"/>
    </location>
</feature>
<reference evidence="3" key="1">
    <citation type="submission" date="2015-12" db="EMBL/GenBank/DDBJ databases">
        <title>De novo transcriptome assembly of four potential Pierce s Disease insect vectors from Arizona vineyards.</title>
        <authorList>
            <person name="Tassone E.E."/>
        </authorList>
    </citation>
    <scope>NUCLEOTIDE SEQUENCE</scope>
</reference>
<feature type="region of interest" description="Disordered" evidence="2">
    <location>
        <begin position="349"/>
        <end position="387"/>
    </location>
</feature>
<name>A0A1B6BXH7_9HEMI</name>
<evidence type="ECO:0000256" key="1">
    <source>
        <dbReference type="SAM" id="Coils"/>
    </source>
</evidence>
<feature type="non-terminal residue" evidence="3">
    <location>
        <position position="1"/>
    </location>
</feature>
<evidence type="ECO:0000313" key="3">
    <source>
        <dbReference type="EMBL" id="JAS05971.1"/>
    </source>
</evidence>
<feature type="region of interest" description="Disordered" evidence="2">
    <location>
        <begin position="426"/>
        <end position="453"/>
    </location>
</feature>
<feature type="coiled-coil region" evidence="1">
    <location>
        <begin position="476"/>
        <end position="503"/>
    </location>
</feature>
<organism evidence="3">
    <name type="scientific">Clastoptera arizonana</name>
    <name type="common">Arizona spittle bug</name>
    <dbReference type="NCBI Taxonomy" id="38151"/>
    <lineage>
        <taxon>Eukaryota</taxon>
        <taxon>Metazoa</taxon>
        <taxon>Ecdysozoa</taxon>
        <taxon>Arthropoda</taxon>
        <taxon>Hexapoda</taxon>
        <taxon>Insecta</taxon>
        <taxon>Pterygota</taxon>
        <taxon>Neoptera</taxon>
        <taxon>Paraneoptera</taxon>
        <taxon>Hemiptera</taxon>
        <taxon>Auchenorrhyncha</taxon>
        <taxon>Cercopoidea</taxon>
        <taxon>Clastopteridae</taxon>
        <taxon>Clastoptera</taxon>
    </lineage>
</organism>
<sequence length="508" mass="57228">YHKKSMIRKWVENQSIQMQHKHKVNGTKDKPVYKELTVFKTCDDEPRDEGGESGCGIRGKASGQEEESDEDELPQTIAALPQTSVIVRNGDISRVVPIERLQGGVGEEDDEDEEMEVEIIEVVEPEEPVPMQDSCLQVTEEDIALCMGEIENPLPEVDQEEHPLRILSQENLTVVSTFTDSLSVVNDLERLFPRGTGFYQRSSAWYQNRDQLAADILNNKASERSRFEQLSRLHDLYRSKVSVSCPNKRNTTGQNAINIERTRPVSRCQSLSLSDVFIQGEQPQNNVDFDNSSIASEPAYLTGDGNKSGKFCDNCRMSMNGKDDSATSYWHRQESSRFHNYRHLTNSLSSLRHPDGASNPNLQAEAEKKEEREPGNGAERERMIPGRCEDEDEDLLVPSLPPIQSNLLSLSREGFDCGKVKHGESSGYISGTHRDSESCSQSQSSINGHIHDPGGPVSMLQYCKADVEKLERGWNEAQRNNRLRELRREQKQLKAELAAAKSRLLIPN</sequence>
<gene>
    <name evidence="3" type="ORF">g.2783</name>
</gene>
<protein>
    <submittedName>
        <fullName evidence="3">Uncharacterized protein</fullName>
    </submittedName>
</protein>
<accession>A0A1B6BXH7</accession>
<keyword evidence="1" id="KW-0175">Coiled coil</keyword>
<dbReference type="EMBL" id="GEDC01031327">
    <property type="protein sequence ID" value="JAS05971.1"/>
    <property type="molecule type" value="Transcribed_RNA"/>
</dbReference>
<feature type="compositionally biased region" description="Acidic residues" evidence="2">
    <location>
        <begin position="64"/>
        <end position="73"/>
    </location>
</feature>
<feature type="region of interest" description="Disordered" evidence="2">
    <location>
        <begin position="42"/>
        <end position="73"/>
    </location>
</feature>
<feature type="non-terminal residue" evidence="3">
    <location>
        <position position="508"/>
    </location>
</feature>
<proteinExistence type="predicted"/>